<protein>
    <submittedName>
        <fullName evidence="1">Uncharacterized protein</fullName>
    </submittedName>
</protein>
<keyword evidence="2" id="KW-1185">Reference proteome</keyword>
<proteinExistence type="predicted"/>
<evidence type="ECO:0000313" key="1">
    <source>
        <dbReference type="EMBL" id="KAI5674879.1"/>
    </source>
</evidence>
<reference evidence="2" key="1">
    <citation type="journal article" date="2023" name="Nat. Plants">
        <title>Single-cell RNA sequencing provides a high-resolution roadmap for understanding the multicellular compartmentation of specialized metabolism.</title>
        <authorList>
            <person name="Sun S."/>
            <person name="Shen X."/>
            <person name="Li Y."/>
            <person name="Li Y."/>
            <person name="Wang S."/>
            <person name="Li R."/>
            <person name="Zhang H."/>
            <person name="Shen G."/>
            <person name="Guo B."/>
            <person name="Wei J."/>
            <person name="Xu J."/>
            <person name="St-Pierre B."/>
            <person name="Chen S."/>
            <person name="Sun C."/>
        </authorList>
    </citation>
    <scope>NUCLEOTIDE SEQUENCE [LARGE SCALE GENOMIC DNA]</scope>
</reference>
<organism evidence="1 2">
    <name type="scientific">Catharanthus roseus</name>
    <name type="common">Madagascar periwinkle</name>
    <name type="synonym">Vinca rosea</name>
    <dbReference type="NCBI Taxonomy" id="4058"/>
    <lineage>
        <taxon>Eukaryota</taxon>
        <taxon>Viridiplantae</taxon>
        <taxon>Streptophyta</taxon>
        <taxon>Embryophyta</taxon>
        <taxon>Tracheophyta</taxon>
        <taxon>Spermatophyta</taxon>
        <taxon>Magnoliopsida</taxon>
        <taxon>eudicotyledons</taxon>
        <taxon>Gunneridae</taxon>
        <taxon>Pentapetalae</taxon>
        <taxon>asterids</taxon>
        <taxon>lamiids</taxon>
        <taxon>Gentianales</taxon>
        <taxon>Apocynaceae</taxon>
        <taxon>Rauvolfioideae</taxon>
        <taxon>Vinceae</taxon>
        <taxon>Catharanthinae</taxon>
        <taxon>Catharanthus</taxon>
    </lineage>
</organism>
<dbReference type="Proteomes" id="UP001060085">
    <property type="component" value="Linkage Group LG02"/>
</dbReference>
<evidence type="ECO:0000313" key="2">
    <source>
        <dbReference type="Proteomes" id="UP001060085"/>
    </source>
</evidence>
<gene>
    <name evidence="1" type="ORF">M9H77_05829</name>
</gene>
<name>A0ACC0BQH3_CATRO</name>
<dbReference type="EMBL" id="CM044702">
    <property type="protein sequence ID" value="KAI5674879.1"/>
    <property type="molecule type" value="Genomic_DNA"/>
</dbReference>
<sequence length="591" mass="66936">MFLTSNRASVEKYPGNRMLGWRPFISTGKWGPYVWKTYKQVYDEVLCIASALRAHGTQPGARVGIYGSNCPQWIVAMQACSAQSLICVPLYDTLAHNQRICNILIILCSAGPGAVNYIIDHAEIDFVFVQDKKVKELLNSECTHASRLKLIISFTSLTEEEKDKAITIGVKSFSWNDFLQLMTVDDVYISFLPLAHILDRMIEEYFFHKGASVGFYHGDINELRDDLMLLKPTFLAGVPRVFERIHEGKECCKSLPISLSLLPGVLKALEELNPVRRRVFDMLYKHKLNWMMQGYKHKDASPLADLLAFRKVKARLGGRIRLIVSGGAPLSREKVDNVTCNYNVVLGMTESCGLATIGFPDEMSLIGSVGSAFVYTELRLEEVPEMGYDPLGDPPHGEICLRGKTSFAGYYKNPELTSETMRDGWLHTGDIGEMLPNGAIKVIDRKKNLIKLSQGEYVAVEYLEKVYCITPIIEDIWVYGDSFKSAVVAVVVPNEENTKRWAEQNGYRGSFSELCSLSQLQEHIILELRSTAERNKLRGFEYIKGIIVEEKPFEFQKDLLTPTMKKRRDQLLKKYKVNLKSHSLIISTREI</sequence>
<comment type="caution">
    <text evidence="1">The sequence shown here is derived from an EMBL/GenBank/DDBJ whole genome shotgun (WGS) entry which is preliminary data.</text>
</comment>
<accession>A0ACC0BQH3</accession>